<organism evidence="2 3">
    <name type="scientific">Niallia taxi</name>
    <dbReference type="NCBI Taxonomy" id="2499688"/>
    <lineage>
        <taxon>Bacteria</taxon>
        <taxon>Bacillati</taxon>
        <taxon>Bacillota</taxon>
        <taxon>Bacilli</taxon>
        <taxon>Bacillales</taxon>
        <taxon>Bacillaceae</taxon>
        <taxon>Niallia</taxon>
    </lineage>
</organism>
<feature type="transmembrane region" description="Helical" evidence="1">
    <location>
        <begin position="99"/>
        <end position="122"/>
    </location>
</feature>
<keyword evidence="1" id="KW-0812">Transmembrane</keyword>
<feature type="transmembrane region" description="Helical" evidence="1">
    <location>
        <begin position="30"/>
        <end position="48"/>
    </location>
</feature>
<keyword evidence="1" id="KW-1133">Transmembrane helix</keyword>
<dbReference type="EMBL" id="RZTZ01000013">
    <property type="protein sequence ID" value="RVT58237.1"/>
    <property type="molecule type" value="Genomic_DNA"/>
</dbReference>
<feature type="transmembrane region" description="Helical" evidence="1">
    <location>
        <begin position="60"/>
        <end position="79"/>
    </location>
</feature>
<proteinExistence type="predicted"/>
<dbReference type="Proteomes" id="UP000288024">
    <property type="component" value="Unassembled WGS sequence"/>
</dbReference>
<comment type="caution">
    <text evidence="2">The sequence shown here is derived from an EMBL/GenBank/DDBJ whole genome shotgun (WGS) entry which is preliminary data.</text>
</comment>
<dbReference type="GeneID" id="87617392"/>
<accession>A0A3S2TRW3</accession>
<dbReference type="InterPro" id="IPR021257">
    <property type="entry name" value="DUF2809"/>
</dbReference>
<sequence length="127" mass="14317">MKRAAIYIAAVFVCILIGLSSRYTSIYPKILQVHLGDAVWASMIYFGCKLILTNDKKLPAILYPLLFCCFIEFSQAYQANWIVNIRSTLIGGLILGKGFLWIDLVRYTIGIVIAFCADNFLLKRKTG</sequence>
<protein>
    <submittedName>
        <fullName evidence="2">DUF2809 domain-containing protein</fullName>
    </submittedName>
</protein>
<name>A0A3S2TRW3_9BACI</name>
<evidence type="ECO:0000313" key="3">
    <source>
        <dbReference type="Proteomes" id="UP000288024"/>
    </source>
</evidence>
<evidence type="ECO:0000313" key="2">
    <source>
        <dbReference type="EMBL" id="RVT58237.1"/>
    </source>
</evidence>
<dbReference type="RefSeq" id="WP_127740903.1">
    <property type="nucleotide sequence ID" value="NZ_CAJCKN010000046.1"/>
</dbReference>
<evidence type="ECO:0000256" key="1">
    <source>
        <dbReference type="SAM" id="Phobius"/>
    </source>
</evidence>
<dbReference type="AlphaFoldDB" id="A0A3S2TRW3"/>
<dbReference type="Pfam" id="PF10990">
    <property type="entry name" value="DUF2809"/>
    <property type="match status" value="1"/>
</dbReference>
<keyword evidence="3" id="KW-1185">Reference proteome</keyword>
<gene>
    <name evidence="2" type="ORF">EM808_22225</name>
</gene>
<reference evidence="2 3" key="1">
    <citation type="submission" date="2019-01" db="EMBL/GenBank/DDBJ databases">
        <title>Bacillus sp. M5HDSG1-1, whole genome shotgun sequence.</title>
        <authorList>
            <person name="Tuo L."/>
        </authorList>
    </citation>
    <scope>NUCLEOTIDE SEQUENCE [LARGE SCALE GENOMIC DNA]</scope>
    <source>
        <strain evidence="2 3">M5HDSG1-1</strain>
    </source>
</reference>
<keyword evidence="1" id="KW-0472">Membrane</keyword>